<dbReference type="Proteomes" id="UP000595140">
    <property type="component" value="Unassembled WGS sequence"/>
</dbReference>
<evidence type="ECO:0000256" key="6">
    <source>
        <dbReference type="ARBA" id="ARBA00022840"/>
    </source>
</evidence>
<dbReference type="InterPro" id="IPR050588">
    <property type="entry name" value="WNK_Ser-Thr_kinase"/>
</dbReference>
<dbReference type="EMBL" id="OOIL02000669">
    <property type="protein sequence ID" value="VFQ67933.1"/>
    <property type="molecule type" value="Genomic_DNA"/>
</dbReference>
<dbReference type="FunFam" id="1.10.510.10:FF:000046">
    <property type="entry name" value="probable serine/threonine-protein kinase WNK9"/>
    <property type="match status" value="1"/>
</dbReference>
<keyword evidence="2" id="KW-0723">Serine/threonine-protein kinase</keyword>
<proteinExistence type="predicted"/>
<keyword evidence="4" id="KW-0547">Nucleotide-binding</keyword>
<evidence type="ECO:0000256" key="2">
    <source>
        <dbReference type="ARBA" id="ARBA00022527"/>
    </source>
</evidence>
<feature type="domain" description="Protein kinase" evidence="9">
    <location>
        <begin position="31"/>
        <end position="288"/>
    </location>
</feature>
<evidence type="ECO:0000256" key="7">
    <source>
        <dbReference type="ARBA" id="ARBA00047899"/>
    </source>
</evidence>
<evidence type="ECO:0000256" key="1">
    <source>
        <dbReference type="ARBA" id="ARBA00012513"/>
    </source>
</evidence>
<accession>A0A484KQD6</accession>
<sequence length="592" mass="66377">MDEFVFPSLGKGKFEASDSDVAEVSPNKRYLRYNEILGSGASKTVYKGFDETDGIEVAWNQVHLDDALQSPENLERLYTEIHLLRSLKHENIIKLHCFWVDNEKKTINMITELFCSGSMRQYRKKHKVVDIKAIKKWARQILQGLHYLHSQNPPVIHRDVKCDNIFINGNSGEVKIGDFGLATMMMQPTARSVVGTAEFMAPELYDEEYDNLADIYSFGMCLLELITCECPYSECINQAQIFKKVTSGKKPAALDKVKDLEVKQFIEKCLVPASQRASASELLKDSFLSPHSSTELCYDPLLSPTSMSKSTSLSSSESLSMDIDPSSRMLGSVACAESKSGVLQTFEFLSCNEKNEFKLEGEKCNEKSISLHLHIAGFGGNVRKIDFPFYPECDTGLSIAGEMVEQLELSNEDVAVIADRIDTLVLKLIPNWKPSCTILGAANISHDASTGFQKNNDSVLENTLENKSKDQIVLRNNNVEEELVQASLKLDEPEKSFGSVDEGCSMVSFASSMNAKSGSISSGISCLSVAEKGHNEDALKREIDAFDMRQHLQHCRELVRMRESTGNCRRKWLTKRKICRGKWITKRKIDAF</sequence>
<dbReference type="CDD" id="cd13983">
    <property type="entry name" value="STKc_WNK"/>
    <property type="match status" value="1"/>
</dbReference>
<evidence type="ECO:0000313" key="11">
    <source>
        <dbReference type="Proteomes" id="UP000595140"/>
    </source>
</evidence>
<name>A0A484KQD6_9ASTE</name>
<dbReference type="Gene3D" id="3.30.200.20">
    <property type="entry name" value="Phosphorylase Kinase, domain 1"/>
    <property type="match status" value="1"/>
</dbReference>
<dbReference type="SMART" id="SM00220">
    <property type="entry name" value="S_TKc"/>
    <property type="match status" value="1"/>
</dbReference>
<dbReference type="EC" id="2.7.11.1" evidence="1"/>
<dbReference type="InterPro" id="IPR000719">
    <property type="entry name" value="Prot_kinase_dom"/>
</dbReference>
<reference evidence="10 11" key="1">
    <citation type="submission" date="2018-04" db="EMBL/GenBank/DDBJ databases">
        <authorList>
            <person name="Vogel A."/>
        </authorList>
    </citation>
    <scope>NUCLEOTIDE SEQUENCE [LARGE SCALE GENOMIC DNA]</scope>
</reference>
<evidence type="ECO:0000256" key="3">
    <source>
        <dbReference type="ARBA" id="ARBA00022679"/>
    </source>
</evidence>
<keyword evidence="3" id="KW-0808">Transferase</keyword>
<dbReference type="PANTHER" id="PTHR13902">
    <property type="entry name" value="SERINE/THREONINE-PROTEIN KINASE WNK WITH NO LYSINE -RELATED"/>
    <property type="match status" value="1"/>
</dbReference>
<dbReference type="Pfam" id="PF00069">
    <property type="entry name" value="Pkinase"/>
    <property type="match status" value="1"/>
</dbReference>
<comment type="catalytic activity">
    <reaction evidence="7">
        <text>L-threonyl-[protein] + ATP = O-phospho-L-threonyl-[protein] + ADP + H(+)</text>
        <dbReference type="Rhea" id="RHEA:46608"/>
        <dbReference type="Rhea" id="RHEA-COMP:11060"/>
        <dbReference type="Rhea" id="RHEA-COMP:11605"/>
        <dbReference type="ChEBI" id="CHEBI:15378"/>
        <dbReference type="ChEBI" id="CHEBI:30013"/>
        <dbReference type="ChEBI" id="CHEBI:30616"/>
        <dbReference type="ChEBI" id="CHEBI:61977"/>
        <dbReference type="ChEBI" id="CHEBI:456216"/>
        <dbReference type="EC" id="2.7.11.1"/>
    </reaction>
</comment>
<keyword evidence="5" id="KW-0418">Kinase</keyword>
<dbReference type="PROSITE" id="PS00108">
    <property type="entry name" value="PROTEIN_KINASE_ST"/>
    <property type="match status" value="1"/>
</dbReference>
<dbReference type="InterPro" id="IPR011009">
    <property type="entry name" value="Kinase-like_dom_sf"/>
</dbReference>
<gene>
    <name evidence="10" type="ORF">CCAM_LOCUS9709</name>
</gene>
<dbReference type="AlphaFoldDB" id="A0A484KQD6"/>
<evidence type="ECO:0000259" key="9">
    <source>
        <dbReference type="PROSITE" id="PS50011"/>
    </source>
</evidence>
<dbReference type="FunFam" id="3.30.200.20:FF:000075">
    <property type="entry name" value="Probable serine/threonine-protein kinase WNK1"/>
    <property type="match status" value="1"/>
</dbReference>
<dbReference type="GO" id="GO:0004674">
    <property type="term" value="F:protein serine/threonine kinase activity"/>
    <property type="evidence" value="ECO:0007669"/>
    <property type="project" value="UniProtKB-KW"/>
</dbReference>
<organism evidence="10 11">
    <name type="scientific">Cuscuta campestris</name>
    <dbReference type="NCBI Taxonomy" id="132261"/>
    <lineage>
        <taxon>Eukaryota</taxon>
        <taxon>Viridiplantae</taxon>
        <taxon>Streptophyta</taxon>
        <taxon>Embryophyta</taxon>
        <taxon>Tracheophyta</taxon>
        <taxon>Spermatophyta</taxon>
        <taxon>Magnoliopsida</taxon>
        <taxon>eudicotyledons</taxon>
        <taxon>Gunneridae</taxon>
        <taxon>Pentapetalae</taxon>
        <taxon>asterids</taxon>
        <taxon>lamiids</taxon>
        <taxon>Solanales</taxon>
        <taxon>Convolvulaceae</taxon>
        <taxon>Cuscuteae</taxon>
        <taxon>Cuscuta</taxon>
        <taxon>Cuscuta subgen. Grammica</taxon>
        <taxon>Cuscuta sect. Cleistogrammica</taxon>
    </lineage>
</organism>
<evidence type="ECO:0000256" key="8">
    <source>
        <dbReference type="ARBA" id="ARBA00048679"/>
    </source>
</evidence>
<keyword evidence="11" id="KW-1185">Reference proteome</keyword>
<comment type="catalytic activity">
    <reaction evidence="8">
        <text>L-seryl-[protein] + ATP = O-phospho-L-seryl-[protein] + ADP + H(+)</text>
        <dbReference type="Rhea" id="RHEA:17989"/>
        <dbReference type="Rhea" id="RHEA-COMP:9863"/>
        <dbReference type="Rhea" id="RHEA-COMP:11604"/>
        <dbReference type="ChEBI" id="CHEBI:15378"/>
        <dbReference type="ChEBI" id="CHEBI:29999"/>
        <dbReference type="ChEBI" id="CHEBI:30616"/>
        <dbReference type="ChEBI" id="CHEBI:83421"/>
        <dbReference type="ChEBI" id="CHEBI:456216"/>
        <dbReference type="EC" id="2.7.11.1"/>
    </reaction>
</comment>
<keyword evidence="6" id="KW-0067">ATP-binding</keyword>
<dbReference type="GO" id="GO:0005524">
    <property type="term" value="F:ATP binding"/>
    <property type="evidence" value="ECO:0007669"/>
    <property type="project" value="UniProtKB-KW"/>
</dbReference>
<dbReference type="PROSITE" id="PS50011">
    <property type="entry name" value="PROTEIN_KINASE_DOM"/>
    <property type="match status" value="1"/>
</dbReference>
<protein>
    <recommendedName>
        <fullName evidence="1">non-specific serine/threonine protein kinase</fullName>
        <ecNumber evidence="1">2.7.11.1</ecNumber>
    </recommendedName>
</protein>
<dbReference type="InterPro" id="IPR008271">
    <property type="entry name" value="Ser/Thr_kinase_AS"/>
</dbReference>
<dbReference type="SUPFAM" id="SSF56112">
    <property type="entry name" value="Protein kinase-like (PK-like)"/>
    <property type="match status" value="1"/>
</dbReference>
<evidence type="ECO:0000313" key="10">
    <source>
        <dbReference type="EMBL" id="VFQ67933.1"/>
    </source>
</evidence>
<evidence type="ECO:0000256" key="5">
    <source>
        <dbReference type="ARBA" id="ARBA00022777"/>
    </source>
</evidence>
<dbReference type="OrthoDB" id="4062651at2759"/>
<evidence type="ECO:0000256" key="4">
    <source>
        <dbReference type="ARBA" id="ARBA00022741"/>
    </source>
</evidence>
<dbReference type="Gene3D" id="1.10.510.10">
    <property type="entry name" value="Transferase(Phosphotransferase) domain 1"/>
    <property type="match status" value="1"/>
</dbReference>